<name>A0ABP6MLV9_9ACTN</name>
<accession>A0ABP6MLV9</accession>
<evidence type="ECO:0000313" key="3">
    <source>
        <dbReference type="Proteomes" id="UP001500893"/>
    </source>
</evidence>
<gene>
    <name evidence="2" type="ORF">GCM10010521_03050</name>
</gene>
<evidence type="ECO:0000256" key="1">
    <source>
        <dbReference type="SAM" id="MobiDB-lite"/>
    </source>
</evidence>
<proteinExistence type="predicted"/>
<comment type="caution">
    <text evidence="2">The sequence shown here is derived from an EMBL/GenBank/DDBJ whole genome shotgun (WGS) entry which is preliminary data.</text>
</comment>
<protein>
    <submittedName>
        <fullName evidence="2">Uncharacterized protein</fullName>
    </submittedName>
</protein>
<dbReference type="Proteomes" id="UP001500893">
    <property type="component" value="Unassembled WGS sequence"/>
</dbReference>
<organism evidence="2 3">
    <name type="scientific">Streptomyces rameus</name>
    <dbReference type="NCBI Taxonomy" id="68261"/>
    <lineage>
        <taxon>Bacteria</taxon>
        <taxon>Bacillati</taxon>
        <taxon>Actinomycetota</taxon>
        <taxon>Actinomycetes</taxon>
        <taxon>Kitasatosporales</taxon>
        <taxon>Streptomycetaceae</taxon>
        <taxon>Streptomyces</taxon>
    </lineage>
</organism>
<keyword evidence="3" id="KW-1185">Reference proteome</keyword>
<reference evidence="3" key="1">
    <citation type="journal article" date="2019" name="Int. J. Syst. Evol. Microbiol.">
        <title>The Global Catalogue of Microorganisms (GCM) 10K type strain sequencing project: providing services to taxonomists for standard genome sequencing and annotation.</title>
        <authorList>
            <consortium name="The Broad Institute Genomics Platform"/>
            <consortium name="The Broad Institute Genome Sequencing Center for Infectious Disease"/>
            <person name="Wu L."/>
            <person name="Ma J."/>
        </authorList>
    </citation>
    <scope>NUCLEOTIDE SEQUENCE [LARGE SCALE GENOMIC DNA]</scope>
    <source>
        <strain evidence="3">JCM 11574</strain>
    </source>
</reference>
<evidence type="ECO:0000313" key="2">
    <source>
        <dbReference type="EMBL" id="GAA3118860.1"/>
    </source>
</evidence>
<dbReference type="EMBL" id="BAAAVM010000001">
    <property type="protein sequence ID" value="GAA3118860.1"/>
    <property type="molecule type" value="Genomic_DNA"/>
</dbReference>
<feature type="region of interest" description="Disordered" evidence="1">
    <location>
        <begin position="69"/>
        <end position="103"/>
    </location>
</feature>
<sequence length="103" mass="11209">MPWPVCSLHRRYYQVTPVAQEVQPTPCEAPTVYGGAVRWPTGGTPRTLAREGPWDVRVARMPGATAFGQVTAPADEAGATRHPSLRCHQSPPDRPGPGRNDRP</sequence>